<dbReference type="AlphaFoldDB" id="A0ABD1I6K0"/>
<gene>
    <name evidence="1" type="ORF">AAHA92_06707</name>
</gene>
<evidence type="ECO:0000313" key="2">
    <source>
        <dbReference type="Proteomes" id="UP001567538"/>
    </source>
</evidence>
<comment type="caution">
    <text evidence="1">The sequence shown here is derived from an EMBL/GenBank/DDBJ whole genome shotgun (WGS) entry which is preliminary data.</text>
</comment>
<reference evidence="1 2" key="1">
    <citation type="submission" date="2024-06" db="EMBL/GenBank/DDBJ databases">
        <title>A chromosome level genome sequence of Diviner's sage (Salvia divinorum).</title>
        <authorList>
            <person name="Ford S.A."/>
            <person name="Ro D.-K."/>
            <person name="Ness R.W."/>
            <person name="Phillips M.A."/>
        </authorList>
    </citation>
    <scope>NUCLEOTIDE SEQUENCE [LARGE SCALE GENOMIC DNA]</scope>
    <source>
        <strain evidence="1">SAF-2024a</strain>
        <tissue evidence="1">Leaf</tissue>
    </source>
</reference>
<dbReference type="Proteomes" id="UP001567538">
    <property type="component" value="Unassembled WGS sequence"/>
</dbReference>
<name>A0ABD1I6K0_SALDI</name>
<dbReference type="EC" id="2.7.11.1" evidence="1"/>
<keyword evidence="2" id="KW-1185">Reference proteome</keyword>
<organism evidence="1 2">
    <name type="scientific">Salvia divinorum</name>
    <name type="common">Maria pastora</name>
    <name type="synonym">Diviner's sage</name>
    <dbReference type="NCBI Taxonomy" id="28513"/>
    <lineage>
        <taxon>Eukaryota</taxon>
        <taxon>Viridiplantae</taxon>
        <taxon>Streptophyta</taxon>
        <taxon>Embryophyta</taxon>
        <taxon>Tracheophyta</taxon>
        <taxon>Spermatophyta</taxon>
        <taxon>Magnoliopsida</taxon>
        <taxon>eudicotyledons</taxon>
        <taxon>Gunneridae</taxon>
        <taxon>Pentapetalae</taxon>
        <taxon>asterids</taxon>
        <taxon>lamiids</taxon>
        <taxon>Lamiales</taxon>
        <taxon>Lamiaceae</taxon>
        <taxon>Nepetoideae</taxon>
        <taxon>Mentheae</taxon>
        <taxon>Salviinae</taxon>
        <taxon>Salvia</taxon>
        <taxon>Salvia subgen. Calosphace</taxon>
    </lineage>
</organism>
<evidence type="ECO:0000313" key="1">
    <source>
        <dbReference type="EMBL" id="KAL1564355.1"/>
    </source>
</evidence>
<proteinExistence type="predicted"/>
<protein>
    <submittedName>
        <fullName evidence="1">Non-specific serine/threonine protein kinase</fullName>
        <ecNumber evidence="1">2.7.11.1</ecNumber>
    </submittedName>
</protein>
<keyword evidence="1" id="KW-0808">Transferase</keyword>
<dbReference type="EMBL" id="JBEAFC010000003">
    <property type="protein sequence ID" value="KAL1564355.1"/>
    <property type="molecule type" value="Genomic_DNA"/>
</dbReference>
<keyword evidence="1" id="KW-0723">Serine/threonine-protein kinase</keyword>
<sequence length="150" mass="16541">MIKHVLDPNVDESDFLSLLKTFDSILVAYEGFCNLKQVDLKLKVCKGSPVHKIILREAKSCGATSLVVGISGVDQKIKSRTSVAKYCSKNLQKNVSVICVNNGKIVFGRESNASCIPLLGRVDVKRPEFKEEEIVQKLSESATPETFNII</sequence>
<keyword evidence="1" id="KW-0418">Kinase</keyword>
<dbReference type="GO" id="GO:0004674">
    <property type="term" value="F:protein serine/threonine kinase activity"/>
    <property type="evidence" value="ECO:0007669"/>
    <property type="project" value="UniProtKB-KW"/>
</dbReference>
<accession>A0ABD1I6K0</accession>